<proteinExistence type="inferred from homology"/>
<comment type="cofactor">
    <cofactor evidence="3">
        <name>Mg(2+)</name>
        <dbReference type="ChEBI" id="CHEBI:18420"/>
    </cofactor>
</comment>
<evidence type="ECO:0000256" key="3">
    <source>
        <dbReference type="RuleBase" id="RU361117"/>
    </source>
</evidence>
<keyword evidence="3" id="KW-0479">Metal-binding</keyword>
<keyword evidence="3" id="KW-0460">Magnesium</keyword>
<comment type="pathway">
    <text evidence="3">Glycan biosynthesis; trehalose biosynthesis.</text>
</comment>
<dbReference type="KEGG" id="sgrg:L0C25_06875"/>
<dbReference type="PANTHER" id="PTHR43768">
    <property type="entry name" value="TREHALOSE 6-PHOSPHATE PHOSPHATASE"/>
    <property type="match status" value="1"/>
</dbReference>
<evidence type="ECO:0000313" key="4">
    <source>
        <dbReference type="EMBL" id="UYM06791.1"/>
    </source>
</evidence>
<dbReference type="PANTHER" id="PTHR43768:SF3">
    <property type="entry name" value="TREHALOSE 6-PHOSPHATE PHOSPHATASE"/>
    <property type="match status" value="1"/>
</dbReference>
<dbReference type="GO" id="GO:0004805">
    <property type="term" value="F:trehalose-phosphatase activity"/>
    <property type="evidence" value="ECO:0007669"/>
    <property type="project" value="UniProtKB-EC"/>
</dbReference>
<comment type="catalytic activity">
    <reaction evidence="3">
        <text>alpha,alpha-trehalose 6-phosphate + H2O = alpha,alpha-trehalose + phosphate</text>
        <dbReference type="Rhea" id="RHEA:23420"/>
        <dbReference type="ChEBI" id="CHEBI:15377"/>
        <dbReference type="ChEBI" id="CHEBI:16551"/>
        <dbReference type="ChEBI" id="CHEBI:43474"/>
        <dbReference type="ChEBI" id="CHEBI:58429"/>
        <dbReference type="EC" id="3.1.3.12"/>
    </reaction>
</comment>
<dbReference type="InterPro" id="IPR003337">
    <property type="entry name" value="Trehalose_PPase"/>
</dbReference>
<dbReference type="Gene3D" id="3.30.70.1020">
    <property type="entry name" value="Trehalose-6-phosphate phosphatase related protein, domain 2"/>
    <property type="match status" value="1"/>
</dbReference>
<dbReference type="AlphaFoldDB" id="A0AA46YMS7"/>
<comment type="similarity">
    <text evidence="3">Belongs to the trehalose phosphatase family.</text>
</comment>
<gene>
    <name evidence="4" type="primary">otsB</name>
    <name evidence="4" type="ORF">L0C25_06875</name>
</gene>
<accession>A0AA46YMS7</accession>
<dbReference type="Gene3D" id="3.40.50.1000">
    <property type="entry name" value="HAD superfamily/HAD-like"/>
    <property type="match status" value="1"/>
</dbReference>
<evidence type="ECO:0000256" key="2">
    <source>
        <dbReference type="ARBA" id="ARBA00024179"/>
    </source>
</evidence>
<dbReference type="RefSeq" id="WP_271635713.1">
    <property type="nucleotide sequence ID" value="NZ_CP094970.1"/>
</dbReference>
<organism evidence="4 5">
    <name type="scientific">Solicola gregarius</name>
    <dbReference type="NCBI Taxonomy" id="2908642"/>
    <lineage>
        <taxon>Bacteria</taxon>
        <taxon>Bacillati</taxon>
        <taxon>Actinomycetota</taxon>
        <taxon>Actinomycetes</taxon>
        <taxon>Propionibacteriales</taxon>
        <taxon>Nocardioidaceae</taxon>
        <taxon>Solicola</taxon>
    </lineage>
</organism>
<sequence>MTEIVTAAGADAMAAIRRDPAGTLLALDFDGTLAPIVDDPAAARANPGAIAALGRLGPVFARVAIVTGRPAEAALRLGRFAGVPGLEAMTILGQYGAERWDAPSGPTVAPPPPRAVGEVEHALPDLLEGLGLGDLRVEHKSRAIVLHTRGRRDPDADLATLDGPVRELAARHGLMVEPGKSVVEIRSSETDKGVALRGLQRETGARQVVFAGDDLGDLPAYDAVDRMRTEGIPGLLVASASHEQDALVARSDLVLPGPAAVAAWLGSLADDLAA</sequence>
<keyword evidence="5" id="KW-1185">Reference proteome</keyword>
<dbReference type="GO" id="GO:0046872">
    <property type="term" value="F:metal ion binding"/>
    <property type="evidence" value="ECO:0007669"/>
    <property type="project" value="UniProtKB-KW"/>
</dbReference>
<evidence type="ECO:0000256" key="1">
    <source>
        <dbReference type="ARBA" id="ARBA00022801"/>
    </source>
</evidence>
<dbReference type="SUPFAM" id="SSF56784">
    <property type="entry name" value="HAD-like"/>
    <property type="match status" value="1"/>
</dbReference>
<keyword evidence="1 3" id="KW-0378">Hydrolase</keyword>
<dbReference type="InterPro" id="IPR023214">
    <property type="entry name" value="HAD_sf"/>
</dbReference>
<dbReference type="InterPro" id="IPR036412">
    <property type="entry name" value="HAD-like_sf"/>
</dbReference>
<reference evidence="4" key="1">
    <citation type="submission" date="2022-01" db="EMBL/GenBank/DDBJ databases">
        <title>Nocardioidaceae gen. sp. A5X3R13.</title>
        <authorList>
            <person name="Lopez Marin M.A."/>
            <person name="Uhlik O."/>
        </authorList>
    </citation>
    <scope>NUCLEOTIDE SEQUENCE</scope>
    <source>
        <strain evidence="4">A5X3R13</strain>
    </source>
</reference>
<comment type="function">
    <text evidence="2 3">Removes the phosphate from trehalose 6-phosphate to produce free trehalose.</text>
</comment>
<dbReference type="InterPro" id="IPR044651">
    <property type="entry name" value="OTSB-like"/>
</dbReference>
<dbReference type="Proteomes" id="UP001164390">
    <property type="component" value="Chromosome"/>
</dbReference>
<dbReference type="Pfam" id="PF02358">
    <property type="entry name" value="Trehalose_PPase"/>
    <property type="match status" value="1"/>
</dbReference>
<dbReference type="EMBL" id="CP094970">
    <property type="protein sequence ID" value="UYM06791.1"/>
    <property type="molecule type" value="Genomic_DNA"/>
</dbReference>
<dbReference type="EC" id="3.1.3.12" evidence="3"/>
<protein>
    <recommendedName>
        <fullName evidence="3">Trehalose 6-phosphate phosphatase</fullName>
        <ecNumber evidence="3">3.1.3.12</ecNumber>
    </recommendedName>
</protein>
<dbReference type="NCBIfam" id="TIGR00685">
    <property type="entry name" value="T6PP"/>
    <property type="match status" value="1"/>
</dbReference>
<evidence type="ECO:0000313" key="5">
    <source>
        <dbReference type="Proteomes" id="UP001164390"/>
    </source>
</evidence>
<name>A0AA46YMS7_9ACTN</name>
<dbReference type="GO" id="GO:0005992">
    <property type="term" value="P:trehalose biosynthetic process"/>
    <property type="evidence" value="ECO:0007669"/>
    <property type="project" value="InterPro"/>
</dbReference>